<feature type="region of interest" description="Disordered" evidence="1">
    <location>
        <begin position="104"/>
        <end position="124"/>
    </location>
</feature>
<evidence type="ECO:0000313" key="4">
    <source>
        <dbReference type="WBParaSite" id="SVE_1959400.1"/>
    </source>
</evidence>
<feature type="signal peptide" evidence="2">
    <location>
        <begin position="1"/>
        <end position="20"/>
    </location>
</feature>
<feature type="chain" id="PRO_5005330495" evidence="2">
    <location>
        <begin position="21"/>
        <end position="175"/>
    </location>
</feature>
<evidence type="ECO:0000256" key="2">
    <source>
        <dbReference type="SAM" id="SignalP"/>
    </source>
</evidence>
<evidence type="ECO:0000313" key="3">
    <source>
        <dbReference type="Proteomes" id="UP000035680"/>
    </source>
</evidence>
<proteinExistence type="predicted"/>
<dbReference type="WBParaSite" id="SVE_1959400.1">
    <property type="protein sequence ID" value="SVE_1959400.1"/>
    <property type="gene ID" value="SVE_1959400"/>
</dbReference>
<keyword evidence="3" id="KW-1185">Reference proteome</keyword>
<accession>A0A0K0G4D4</accession>
<reference evidence="3" key="1">
    <citation type="submission" date="2014-07" db="EMBL/GenBank/DDBJ databases">
        <authorList>
            <person name="Martin A.A"/>
            <person name="De Silva N."/>
        </authorList>
    </citation>
    <scope>NUCLEOTIDE SEQUENCE</scope>
</reference>
<protein>
    <submittedName>
        <fullName evidence="4">Cystatin domain-containing protein</fullName>
    </submittedName>
</protein>
<feature type="compositionally biased region" description="Basic residues" evidence="1">
    <location>
        <begin position="108"/>
        <end position="120"/>
    </location>
</feature>
<dbReference type="Proteomes" id="UP000035680">
    <property type="component" value="Unassembled WGS sequence"/>
</dbReference>
<keyword evidence="2" id="KW-0732">Signal</keyword>
<evidence type="ECO:0000256" key="1">
    <source>
        <dbReference type="SAM" id="MobiDB-lite"/>
    </source>
</evidence>
<reference evidence="4" key="2">
    <citation type="submission" date="2015-08" db="UniProtKB">
        <authorList>
            <consortium name="WormBaseParasite"/>
        </authorList>
    </citation>
    <scope>IDENTIFICATION</scope>
</reference>
<sequence>MKYLITFIVISIITFVTINAKRKPKPSKKTTPPPSPPKWKNWNGTQPYSAKEIVKNATKLYYNKTGIYYNVTEIFLNQTRIINGTKRYRVKYIAVQCILDKEKESQKSGRKKKSPKKKKPQCSETVLMETPLQAVLRDDTQQNQLVLNVTNLFTEDSYEEIYKKTSKKKKRLKKN</sequence>
<organism evidence="3 4">
    <name type="scientific">Strongyloides venezuelensis</name>
    <name type="common">Threadworm</name>
    <dbReference type="NCBI Taxonomy" id="75913"/>
    <lineage>
        <taxon>Eukaryota</taxon>
        <taxon>Metazoa</taxon>
        <taxon>Ecdysozoa</taxon>
        <taxon>Nematoda</taxon>
        <taxon>Chromadorea</taxon>
        <taxon>Rhabditida</taxon>
        <taxon>Tylenchina</taxon>
        <taxon>Panagrolaimomorpha</taxon>
        <taxon>Strongyloidoidea</taxon>
        <taxon>Strongyloididae</taxon>
        <taxon>Strongyloides</taxon>
    </lineage>
</organism>
<dbReference type="AlphaFoldDB" id="A0A0K0G4D4"/>
<name>A0A0K0G4D4_STRVS</name>
<feature type="region of interest" description="Disordered" evidence="1">
    <location>
        <begin position="23"/>
        <end position="44"/>
    </location>
</feature>